<accession>A0A9W7G7G1</accession>
<evidence type="ECO:0000256" key="2">
    <source>
        <dbReference type="ARBA" id="ARBA00022448"/>
    </source>
</evidence>
<name>A0A9W7G7G1_9STRA</name>
<comment type="subcellular location">
    <subcellularLocation>
        <location evidence="7">Endomembrane system</location>
        <topology evidence="7">Single-pass type IV membrane protein</topology>
    </subcellularLocation>
</comment>
<keyword evidence="2" id="KW-0813">Transport</keyword>
<dbReference type="GO" id="GO:0015031">
    <property type="term" value="P:protein transport"/>
    <property type="evidence" value="ECO:0007669"/>
    <property type="project" value="UniProtKB-KW"/>
</dbReference>
<comment type="similarity">
    <text evidence="1">Belongs to the synaptobrevin family.</text>
</comment>
<evidence type="ECO:0000256" key="3">
    <source>
        <dbReference type="ARBA" id="ARBA00022692"/>
    </source>
</evidence>
<keyword evidence="13" id="KW-1185">Reference proteome</keyword>
<dbReference type="GO" id="GO:0016020">
    <property type="term" value="C:membrane"/>
    <property type="evidence" value="ECO:0007669"/>
    <property type="project" value="InterPro"/>
</dbReference>
<keyword evidence="4" id="KW-0653">Protein transport</keyword>
<dbReference type="Proteomes" id="UP001165065">
    <property type="component" value="Unassembled WGS sequence"/>
</dbReference>
<dbReference type="PROSITE" id="PS00417">
    <property type="entry name" value="SYNAPTOBREVIN"/>
    <property type="match status" value="1"/>
</dbReference>
<dbReference type="SUPFAM" id="SSF64356">
    <property type="entry name" value="SNARE-like"/>
    <property type="match status" value="1"/>
</dbReference>
<organism evidence="12 13">
    <name type="scientific">Triparma columacea</name>
    <dbReference type="NCBI Taxonomy" id="722753"/>
    <lineage>
        <taxon>Eukaryota</taxon>
        <taxon>Sar</taxon>
        <taxon>Stramenopiles</taxon>
        <taxon>Ochrophyta</taxon>
        <taxon>Bolidophyceae</taxon>
        <taxon>Parmales</taxon>
        <taxon>Triparmaceae</taxon>
        <taxon>Triparma</taxon>
    </lineage>
</organism>
<comment type="caution">
    <text evidence="12">The sequence shown here is derived from an EMBL/GenBank/DDBJ whole genome shotgun (WGS) entry which is preliminary data.</text>
</comment>
<sequence length="221" mass="25098">MAIVYALVARGKTVLSEYTNTSGNFPTVTRVLLAKIPPSATRQSYIYDSHVFHYVVSGSLTYLCMSDSQNQHRLPFAFLSKVEEVFTSKYGSQALTAIAFSMNEEFSPVLKKEMEFYNNNPEADAVTKVKGQIEDVKNVMVENIEKVLERGEKIELLVDKTDRLNQQAFKFEKQSKRLKNVMWWKKVKMWLAIAFIVAVIIFAITAMACGGLTFHNCKSNN</sequence>
<dbReference type="GO" id="GO:0016192">
    <property type="term" value="P:vesicle-mediated transport"/>
    <property type="evidence" value="ECO:0007669"/>
    <property type="project" value="InterPro"/>
</dbReference>
<dbReference type="InterPro" id="IPR042855">
    <property type="entry name" value="V_SNARE_CC"/>
</dbReference>
<dbReference type="AlphaFoldDB" id="A0A9W7G7G1"/>
<reference evidence="13" key="1">
    <citation type="journal article" date="2023" name="Commun. Biol.">
        <title>Genome analysis of Parmales, the sister group of diatoms, reveals the evolutionary specialization of diatoms from phago-mixotrophs to photoautotrophs.</title>
        <authorList>
            <person name="Ban H."/>
            <person name="Sato S."/>
            <person name="Yoshikawa S."/>
            <person name="Yamada K."/>
            <person name="Nakamura Y."/>
            <person name="Ichinomiya M."/>
            <person name="Sato N."/>
            <person name="Blanc-Mathieu R."/>
            <person name="Endo H."/>
            <person name="Kuwata A."/>
            <person name="Ogata H."/>
        </authorList>
    </citation>
    <scope>NUCLEOTIDE SEQUENCE [LARGE SCALE GENOMIC DNA]</scope>
</reference>
<feature type="domain" description="V-SNARE coiled-coil homology" evidence="11">
    <location>
        <begin position="125"/>
        <end position="185"/>
    </location>
</feature>
<keyword evidence="3 9" id="KW-0812">Transmembrane</keyword>
<evidence type="ECO:0000256" key="4">
    <source>
        <dbReference type="ARBA" id="ARBA00022927"/>
    </source>
</evidence>
<evidence type="ECO:0000256" key="6">
    <source>
        <dbReference type="ARBA" id="ARBA00023136"/>
    </source>
</evidence>
<dbReference type="CDD" id="cd15843">
    <property type="entry name" value="R-SNARE"/>
    <property type="match status" value="1"/>
</dbReference>
<evidence type="ECO:0000259" key="10">
    <source>
        <dbReference type="PROSITE" id="PS50859"/>
    </source>
</evidence>
<dbReference type="InterPro" id="IPR001388">
    <property type="entry name" value="Synaptobrevin-like"/>
</dbReference>
<dbReference type="PRINTS" id="PR00219">
    <property type="entry name" value="SYNAPTOBREVN"/>
</dbReference>
<dbReference type="FunFam" id="1.20.5.110:FF:000004">
    <property type="entry name" value="Vesicle-associated membrane protein 7"/>
    <property type="match status" value="1"/>
</dbReference>
<dbReference type="PANTHER" id="PTHR21136">
    <property type="entry name" value="SNARE PROTEINS"/>
    <property type="match status" value="1"/>
</dbReference>
<dbReference type="PROSITE" id="PS50859">
    <property type="entry name" value="LONGIN"/>
    <property type="match status" value="1"/>
</dbReference>
<evidence type="ECO:0000256" key="7">
    <source>
        <dbReference type="ARBA" id="ARBA00046280"/>
    </source>
</evidence>
<dbReference type="FunFam" id="3.30.450.50:FF:000015">
    <property type="entry name" value="Synaptobrevin 2 isoform 1"/>
    <property type="match status" value="1"/>
</dbReference>
<gene>
    <name evidence="12" type="ORF">TrCOL_g6361</name>
</gene>
<keyword evidence="8" id="KW-0175">Coiled coil</keyword>
<proteinExistence type="inferred from homology"/>
<dbReference type="OrthoDB" id="248747at2759"/>
<dbReference type="Gene3D" id="1.20.5.110">
    <property type="match status" value="1"/>
</dbReference>
<dbReference type="InterPro" id="IPR051097">
    <property type="entry name" value="Synaptobrevin-like_transport"/>
</dbReference>
<evidence type="ECO:0000256" key="8">
    <source>
        <dbReference type="PROSITE-ProRule" id="PRU00290"/>
    </source>
</evidence>
<keyword evidence="6 9" id="KW-0472">Membrane</keyword>
<feature type="transmembrane region" description="Helical" evidence="9">
    <location>
        <begin position="189"/>
        <end position="214"/>
    </location>
</feature>
<feature type="domain" description="Longin" evidence="10">
    <location>
        <begin position="7"/>
        <end position="110"/>
    </location>
</feature>
<dbReference type="Gene3D" id="3.30.450.50">
    <property type="entry name" value="Longin domain"/>
    <property type="match status" value="1"/>
</dbReference>
<evidence type="ECO:0000256" key="9">
    <source>
        <dbReference type="SAM" id="Phobius"/>
    </source>
</evidence>
<evidence type="ECO:0000313" key="12">
    <source>
        <dbReference type="EMBL" id="GMI35419.1"/>
    </source>
</evidence>
<dbReference type="EMBL" id="BRYA01000054">
    <property type="protein sequence ID" value="GMI35419.1"/>
    <property type="molecule type" value="Genomic_DNA"/>
</dbReference>
<keyword evidence="5 9" id="KW-1133">Transmembrane helix</keyword>
<dbReference type="Pfam" id="PF13774">
    <property type="entry name" value="Longin"/>
    <property type="match status" value="1"/>
</dbReference>
<protein>
    <submittedName>
        <fullName evidence="12">Uncharacterized protein</fullName>
    </submittedName>
</protein>
<evidence type="ECO:0000256" key="5">
    <source>
        <dbReference type="ARBA" id="ARBA00022989"/>
    </source>
</evidence>
<dbReference type="InterPro" id="IPR011012">
    <property type="entry name" value="Longin-like_dom_sf"/>
</dbReference>
<dbReference type="GO" id="GO:0012505">
    <property type="term" value="C:endomembrane system"/>
    <property type="evidence" value="ECO:0007669"/>
    <property type="project" value="UniProtKB-SubCell"/>
</dbReference>
<dbReference type="SMART" id="SM01270">
    <property type="entry name" value="Longin"/>
    <property type="match status" value="1"/>
</dbReference>
<dbReference type="PANTHER" id="PTHR21136:SF168">
    <property type="entry name" value="VESICLE-ASSOCIATED MEMBRANE PROTEIN 9"/>
    <property type="match status" value="1"/>
</dbReference>
<dbReference type="CDD" id="cd14824">
    <property type="entry name" value="Longin"/>
    <property type="match status" value="1"/>
</dbReference>
<dbReference type="PROSITE" id="PS50892">
    <property type="entry name" value="V_SNARE"/>
    <property type="match status" value="1"/>
</dbReference>
<dbReference type="GO" id="GO:0005737">
    <property type="term" value="C:cytoplasm"/>
    <property type="evidence" value="ECO:0007669"/>
    <property type="project" value="UniProtKB-ARBA"/>
</dbReference>
<dbReference type="SUPFAM" id="SSF58038">
    <property type="entry name" value="SNARE fusion complex"/>
    <property type="match status" value="1"/>
</dbReference>
<dbReference type="Pfam" id="PF00957">
    <property type="entry name" value="Synaptobrevin"/>
    <property type="match status" value="1"/>
</dbReference>
<evidence type="ECO:0000256" key="1">
    <source>
        <dbReference type="ARBA" id="ARBA00008025"/>
    </source>
</evidence>
<evidence type="ECO:0000259" key="11">
    <source>
        <dbReference type="PROSITE" id="PS50892"/>
    </source>
</evidence>
<dbReference type="InterPro" id="IPR010908">
    <property type="entry name" value="Longin_dom"/>
</dbReference>
<evidence type="ECO:0000313" key="13">
    <source>
        <dbReference type="Proteomes" id="UP001165065"/>
    </source>
</evidence>